<dbReference type="InterPro" id="IPR038947">
    <property type="entry name" value="At3g27210-like"/>
</dbReference>
<dbReference type="PANTHER" id="PTHR34280:SF2">
    <property type="entry name" value="OS01G0920100 PROTEIN"/>
    <property type="match status" value="1"/>
</dbReference>
<dbReference type="AlphaFoldDB" id="A0AAQ3KX35"/>
<keyword evidence="3" id="KW-1185">Reference proteome</keyword>
<feature type="compositionally biased region" description="Polar residues" evidence="1">
    <location>
        <begin position="162"/>
        <end position="176"/>
    </location>
</feature>
<protein>
    <submittedName>
        <fullName evidence="2">Uncharacterized protein</fullName>
    </submittedName>
</protein>
<dbReference type="PANTHER" id="PTHR34280">
    <property type="entry name" value="OS01G0920100 PROTEIN"/>
    <property type="match status" value="1"/>
</dbReference>
<gene>
    <name evidence="2" type="ORF">Cni_G24927</name>
</gene>
<name>A0AAQ3KX35_9LILI</name>
<accession>A0AAQ3KX35</accession>
<feature type="region of interest" description="Disordered" evidence="1">
    <location>
        <begin position="159"/>
        <end position="178"/>
    </location>
</feature>
<dbReference type="Proteomes" id="UP001327560">
    <property type="component" value="Chromosome 8"/>
</dbReference>
<sequence length="233" mass="25883">MGSCSSVDKDTSSTMTYRLGVNYKGRRFFAPSPAKEKPSNGENLVGKNGYDSPEFAIHNNEVFFDSRAWLDSDCEDDFFSVKGDFTPSRGSTPIHQFSAPLTPKLENSFFVDKYPESKSSEPSPTGRKKLAELFRETLQVEEVIDVPDAAVETNKTSDLHKTNTNHQHAGSLNGTPNRPGLLSFCSSAKVTPSRDPSIRKDKVWKTQQCCLPSLHSFGSDDKRHKMNPRPCTA</sequence>
<dbReference type="EMBL" id="CP136897">
    <property type="protein sequence ID" value="WOL16145.1"/>
    <property type="molecule type" value="Genomic_DNA"/>
</dbReference>
<proteinExistence type="predicted"/>
<organism evidence="2 3">
    <name type="scientific">Canna indica</name>
    <name type="common">Indian-shot</name>
    <dbReference type="NCBI Taxonomy" id="4628"/>
    <lineage>
        <taxon>Eukaryota</taxon>
        <taxon>Viridiplantae</taxon>
        <taxon>Streptophyta</taxon>
        <taxon>Embryophyta</taxon>
        <taxon>Tracheophyta</taxon>
        <taxon>Spermatophyta</taxon>
        <taxon>Magnoliopsida</taxon>
        <taxon>Liliopsida</taxon>
        <taxon>Zingiberales</taxon>
        <taxon>Cannaceae</taxon>
        <taxon>Canna</taxon>
    </lineage>
</organism>
<evidence type="ECO:0000313" key="2">
    <source>
        <dbReference type="EMBL" id="WOL16145.1"/>
    </source>
</evidence>
<evidence type="ECO:0000313" key="3">
    <source>
        <dbReference type="Proteomes" id="UP001327560"/>
    </source>
</evidence>
<evidence type="ECO:0000256" key="1">
    <source>
        <dbReference type="SAM" id="MobiDB-lite"/>
    </source>
</evidence>
<reference evidence="2 3" key="1">
    <citation type="submission" date="2023-10" db="EMBL/GenBank/DDBJ databases">
        <title>Chromosome-scale genome assembly provides insights into flower coloration mechanisms of Canna indica.</title>
        <authorList>
            <person name="Li C."/>
        </authorList>
    </citation>
    <scope>NUCLEOTIDE SEQUENCE [LARGE SCALE GENOMIC DNA]</scope>
    <source>
        <tissue evidence="2">Flower</tissue>
    </source>
</reference>